<feature type="region of interest" description="Disordered" evidence="15">
    <location>
        <begin position="1066"/>
        <end position="1232"/>
    </location>
</feature>
<keyword evidence="11 16" id="KW-0472">Membrane</keyword>
<feature type="compositionally biased region" description="Low complexity" evidence="15">
    <location>
        <begin position="702"/>
        <end position="713"/>
    </location>
</feature>
<dbReference type="GO" id="GO:0008270">
    <property type="term" value="F:zinc ion binding"/>
    <property type="evidence" value="ECO:0007669"/>
    <property type="project" value="UniProtKB-KW"/>
</dbReference>
<feature type="transmembrane region" description="Helical" evidence="16">
    <location>
        <begin position="319"/>
        <end position="345"/>
    </location>
</feature>
<dbReference type="PANTHER" id="PTHR43243:SF19">
    <property type="entry name" value="CATIONIC AMINO ACID TRANSPORTER C-TERMINAL DOMAIN-CONTAINING PROTEIN"/>
    <property type="match status" value="1"/>
</dbReference>
<keyword evidence="5 16" id="KW-0812">Transmembrane</keyword>
<dbReference type="FunFam" id="1.20.1740.10:FF:000024">
    <property type="entry name" value="High affinity cationic amino acid transporter 1"/>
    <property type="match status" value="1"/>
</dbReference>
<evidence type="ECO:0000313" key="19">
    <source>
        <dbReference type="EMBL" id="KAF7688448.1"/>
    </source>
</evidence>
<evidence type="ECO:0000256" key="7">
    <source>
        <dbReference type="ARBA" id="ARBA00022771"/>
    </source>
</evidence>
<dbReference type="GO" id="GO:0000064">
    <property type="term" value="F:L-ornithine transmembrane transporter activity"/>
    <property type="evidence" value="ECO:0007669"/>
    <property type="project" value="TreeGrafter"/>
</dbReference>
<feature type="compositionally biased region" description="Acidic residues" evidence="15">
    <location>
        <begin position="1222"/>
        <end position="1232"/>
    </location>
</feature>
<evidence type="ECO:0000256" key="11">
    <source>
        <dbReference type="ARBA" id="ARBA00023136"/>
    </source>
</evidence>
<feature type="transmembrane region" description="Helical" evidence="16">
    <location>
        <begin position="175"/>
        <end position="193"/>
    </location>
</feature>
<dbReference type="Gene3D" id="1.20.1740.10">
    <property type="entry name" value="Amino acid/polyamine transporter I"/>
    <property type="match status" value="1"/>
</dbReference>
<feature type="transmembrane region" description="Helical" evidence="16">
    <location>
        <begin position="366"/>
        <end position="386"/>
    </location>
</feature>
<feature type="transmembrane region" description="Helical" evidence="16">
    <location>
        <begin position="149"/>
        <end position="166"/>
    </location>
</feature>
<reference evidence="19" key="1">
    <citation type="submission" date="2020-08" db="EMBL/GenBank/DDBJ databases">
        <title>Chromosome-level assembly of Southern catfish (Silurus meridionalis) provides insights into visual adaptation to the nocturnal and benthic lifestyles.</title>
        <authorList>
            <person name="Zhang Y."/>
            <person name="Wang D."/>
            <person name="Peng Z."/>
        </authorList>
    </citation>
    <scope>NUCLEOTIDE SEQUENCE</scope>
    <source>
        <strain evidence="19">SWU-2019-XX</strain>
        <tissue evidence="19">Muscle</tissue>
    </source>
</reference>
<feature type="compositionally biased region" description="Basic and acidic residues" evidence="15">
    <location>
        <begin position="757"/>
        <end position="787"/>
    </location>
</feature>
<evidence type="ECO:0000256" key="12">
    <source>
        <dbReference type="ARBA" id="ARBA00023180"/>
    </source>
</evidence>
<organism evidence="19 20">
    <name type="scientific">Silurus meridionalis</name>
    <name type="common">Southern catfish</name>
    <name type="synonym">Silurus soldatovi meridionalis</name>
    <dbReference type="NCBI Taxonomy" id="175797"/>
    <lineage>
        <taxon>Eukaryota</taxon>
        <taxon>Metazoa</taxon>
        <taxon>Chordata</taxon>
        <taxon>Craniata</taxon>
        <taxon>Vertebrata</taxon>
        <taxon>Euteleostomi</taxon>
        <taxon>Actinopterygii</taxon>
        <taxon>Neopterygii</taxon>
        <taxon>Teleostei</taxon>
        <taxon>Ostariophysi</taxon>
        <taxon>Siluriformes</taxon>
        <taxon>Siluridae</taxon>
        <taxon>Silurus</taxon>
    </lineage>
</organism>
<dbReference type="GO" id="GO:0005634">
    <property type="term" value="C:nucleus"/>
    <property type="evidence" value="ECO:0007669"/>
    <property type="project" value="UniProtKB-SubCell"/>
</dbReference>
<comment type="caution">
    <text evidence="19">The sequence shown here is derived from an EMBL/GenBank/DDBJ whole genome shotgun (WGS) entry which is preliminary data.</text>
</comment>
<dbReference type="InterPro" id="IPR012677">
    <property type="entry name" value="Nucleotide-bd_a/b_plait_sf"/>
</dbReference>
<dbReference type="PANTHER" id="PTHR43243">
    <property type="entry name" value="INNER MEMBRANE TRANSPORTER YGJI-RELATED"/>
    <property type="match status" value="1"/>
</dbReference>
<dbReference type="PROSITE" id="PS50171">
    <property type="entry name" value="ZF_MATRIN"/>
    <property type="match status" value="1"/>
</dbReference>
<feature type="compositionally biased region" description="Acidic residues" evidence="15">
    <location>
        <begin position="1141"/>
        <end position="1160"/>
    </location>
</feature>
<keyword evidence="12" id="KW-0325">Glycoprotein</keyword>
<evidence type="ECO:0000259" key="18">
    <source>
        <dbReference type="PROSITE" id="PS50171"/>
    </source>
</evidence>
<feature type="transmembrane region" description="Helical" evidence="16">
    <location>
        <begin position="229"/>
        <end position="249"/>
    </location>
</feature>
<feature type="transmembrane region" description="Helical" evidence="16">
    <location>
        <begin position="442"/>
        <end position="461"/>
    </location>
</feature>
<evidence type="ECO:0000256" key="5">
    <source>
        <dbReference type="ARBA" id="ARBA00022692"/>
    </source>
</evidence>
<feature type="compositionally biased region" description="Acidic residues" evidence="15">
    <location>
        <begin position="1180"/>
        <end position="1197"/>
    </location>
</feature>
<feature type="compositionally biased region" description="Low complexity" evidence="15">
    <location>
        <begin position="747"/>
        <end position="756"/>
    </location>
</feature>
<keyword evidence="7" id="KW-0863">Zinc-finger</keyword>
<feature type="compositionally biased region" description="Basic and acidic residues" evidence="15">
    <location>
        <begin position="1073"/>
        <end position="1083"/>
    </location>
</feature>
<keyword evidence="13" id="KW-0539">Nucleus</keyword>
<feature type="domain" description="RRM" evidence="17">
    <location>
        <begin position="1355"/>
        <end position="1430"/>
    </location>
</feature>
<dbReference type="EMBL" id="JABFDY010000025">
    <property type="protein sequence ID" value="KAF7688448.1"/>
    <property type="molecule type" value="Genomic_DNA"/>
</dbReference>
<feature type="transmembrane region" description="Helical" evidence="16">
    <location>
        <begin position="37"/>
        <end position="54"/>
    </location>
</feature>
<dbReference type="InterPro" id="IPR002293">
    <property type="entry name" value="AA/rel_permease1"/>
</dbReference>
<evidence type="ECO:0000256" key="13">
    <source>
        <dbReference type="ARBA" id="ARBA00023242"/>
    </source>
</evidence>
<dbReference type="GO" id="GO:0005886">
    <property type="term" value="C:plasma membrane"/>
    <property type="evidence" value="ECO:0007669"/>
    <property type="project" value="TreeGrafter"/>
</dbReference>
<comment type="subcellular location">
    <subcellularLocation>
        <location evidence="2">Endomembrane system</location>
        <topology evidence="2">Multi-pass membrane protein</topology>
    </subcellularLocation>
    <subcellularLocation>
        <location evidence="1">Nucleus</location>
    </subcellularLocation>
</comment>
<feature type="compositionally biased region" description="Basic and acidic residues" evidence="15">
    <location>
        <begin position="737"/>
        <end position="746"/>
    </location>
</feature>
<dbReference type="Gene3D" id="3.30.70.330">
    <property type="match status" value="4"/>
</dbReference>
<feature type="transmembrane region" description="Helical" evidence="16">
    <location>
        <begin position="473"/>
        <end position="494"/>
    </location>
</feature>
<feature type="compositionally biased region" description="Basic and acidic residues" evidence="15">
    <location>
        <begin position="1161"/>
        <end position="1170"/>
    </location>
</feature>
<sequence length="1572" mass="173290">MPFSKLLSFLKNLSRVKPLEPDGESSDFRRCLTTLDLVALGVGSTLGAGVYVLSGEVARTVSGPSIIISFLIAAIASVFAGLCYAEFGARVPKTGSAYLYSYVTVGEVYVERGRAWSGTFDDLIGNVIDSYLREHVAMDLPGLAPYPDFFAAALIMLLAGILAFGVKESAMVNKIFTGVNVLVLLFVIIAGFIKGNINNWNQTEEDIINTTTSINPNTTDFSKYGTGGFFPFGFEGTLAGAATCFYAFVGFDCIATTGEEVRNPQKSIPVGIVVSLLICFLAYFGVSAALTLMMPYYLLSIQSPLPTAFTHVGWEPAKYAVAVGSLCALSTSLLGAMFPMPRVLFAMARDGLLFKPLSRMSSRQSPVIATLVSGFVAAIMALVFDLKALVDMMSIGTLFAYTLVAICILILRYKGDSDELSEKERWSLIRPPSSPTATSSKVVSFLTIAIIVLIVALSVTLTKGLESGLVETWWMILIICVLVLFLLTAIFIIWRQPQNSTKAAFMVPLVPVLPIVSTFVNIYLMVQLGGETWIRYAVWMAVGMLIYFCYGVWHSVQKTRDEYAQSFEPQTVSGQMEKSKKEDWNISERISSPLQSPDLKMESSDSAPESAPINTQSLYSALGLSSEDIEALAQIPENEISVETLPYLIMQLKAKRAEKAAAASATAAAPAAAPAPALSPAPAPALSPAPAPALSPAPAPALSPALTDSAPAPNTDCSDKPMEEEEPKEANQEMESLEEKKEKHESPPSSSASRQTSSHDHDHDHEHHGKGDGHRRAERASTGGRRDSRSRKSSRERQSGDGATSEETEFDDKPTVFPHICTLCKTESNGSKAWHSHIRGIRHTKARREYIMLSGPSDDSYSSRRGSRSSQPTKRSYSSERSAGDLSSSSERFFHPPKPFTKVVVAKYPMGSMAVADMLALGKPFGTIVKHLIFPFKGFLEFSSHAEAKDMVTHYQTKPAFIKGQRISLCLSPTVEVIHPPEAYEASSSKRSKLSTQSVVCFSRLPPGKETEDKVLDLAALFGEVRYSKFTEDKALIEMADWRDADIMVKYYHSNPLRIQDKSIKVSMSSRVSIRDSSPERSSSKKSNSSKSHSSSSSSSRQKSESSSSKSASQSSSKDKERADEKEKEEKEKEGEKKDGEETEIKEEEVGNEEGVEVEDEHGLVDKAEVEDVAMGNEEVKEEEEMEKEGVEQVDAEEERKEEEKQVQEEKGESKGERGSEEEVEDDLEDMDFPENMDDFVTLDELDTTAGDSLDSCEAQEGKVVVVRPIRNEFKETRKKAMREALFKMAAPFGEVVNFAISYYRHEALIELESVEKAHKMVSYYKSSKRSKLCGRTVSVSLCMAFNTIEGPSGRTLFISMLPPFKYSDKSLLRLARPFGKITAYCFNRVYGTCYIQMETVEAAEKMIQRYLPWPLKFYGTPLKITKCRKGDSLIPWTPADKFEHWYEPKLGRNIDERKENGQTAKNSSGEDRHSPVSSSEGVCGDPAGEGEDSEEEEKDQTPLGPYQPDNPVGVSYVVPKSGFFCKLCNVFYTDEKKAKTDHCSSLEHYNLLKKKRGDLIEEEQTDGQTEG</sequence>
<feature type="transmembrane region" description="Helical" evidence="16">
    <location>
        <begin position="270"/>
        <end position="299"/>
    </location>
</feature>
<dbReference type="GO" id="GO:0097638">
    <property type="term" value="P:L-arginine import across plasma membrane"/>
    <property type="evidence" value="ECO:0007669"/>
    <property type="project" value="TreeGrafter"/>
</dbReference>
<dbReference type="Pfam" id="PF13520">
    <property type="entry name" value="AA_permease_2"/>
    <property type="match status" value="1"/>
</dbReference>
<protein>
    <submittedName>
        <fullName evidence="19">Uncharacterized protein</fullName>
    </submittedName>
</protein>
<keyword evidence="14" id="KW-0694">RNA-binding</keyword>
<dbReference type="PROSITE" id="PS50102">
    <property type="entry name" value="RRM"/>
    <property type="match status" value="1"/>
</dbReference>
<dbReference type="GO" id="GO:0015189">
    <property type="term" value="F:L-lysine transmembrane transporter activity"/>
    <property type="evidence" value="ECO:0007669"/>
    <property type="project" value="TreeGrafter"/>
</dbReference>
<dbReference type="SUPFAM" id="SSF54928">
    <property type="entry name" value="RNA-binding domain, RBD"/>
    <property type="match status" value="4"/>
</dbReference>
<feature type="transmembrane region" description="Helical" evidence="16">
    <location>
        <begin position="532"/>
        <end position="553"/>
    </location>
</feature>
<feature type="region of interest" description="Disordered" evidence="15">
    <location>
        <begin position="854"/>
        <end position="893"/>
    </location>
</feature>
<dbReference type="InterPro" id="IPR000690">
    <property type="entry name" value="Matrin/U1-C_Znf_C2H2"/>
</dbReference>
<feature type="compositionally biased region" description="Pro residues" evidence="15">
    <location>
        <begin position="677"/>
        <end position="701"/>
    </location>
</feature>
<keyword evidence="20" id="KW-1185">Reference proteome</keyword>
<feature type="domain" description="Matrin-type" evidence="18">
    <location>
        <begin position="1524"/>
        <end position="1555"/>
    </location>
</feature>
<feature type="transmembrane region" description="Helical" evidence="16">
    <location>
        <begin position="506"/>
        <end position="526"/>
    </location>
</feature>
<name>A0A8T0A9B9_SILME</name>
<evidence type="ECO:0000256" key="15">
    <source>
        <dbReference type="SAM" id="MobiDB-lite"/>
    </source>
</evidence>
<feature type="compositionally biased region" description="Basic and acidic residues" evidence="15">
    <location>
        <begin position="1117"/>
        <end position="1140"/>
    </location>
</feature>
<evidence type="ECO:0000256" key="6">
    <source>
        <dbReference type="ARBA" id="ARBA00022723"/>
    </source>
</evidence>
<dbReference type="Pfam" id="PF13906">
    <property type="entry name" value="AA_permease_C"/>
    <property type="match status" value="1"/>
</dbReference>
<dbReference type="InterPro" id="IPR029485">
    <property type="entry name" value="CAT_C"/>
</dbReference>
<gene>
    <name evidence="19" type="ORF">HF521_013255</name>
</gene>
<keyword evidence="6" id="KW-0479">Metal-binding</keyword>
<dbReference type="SMART" id="SM00360">
    <property type="entry name" value="RRM"/>
    <property type="match status" value="3"/>
</dbReference>
<evidence type="ECO:0000256" key="8">
    <source>
        <dbReference type="ARBA" id="ARBA00022833"/>
    </source>
</evidence>
<dbReference type="Pfam" id="PF13893">
    <property type="entry name" value="RRM_5"/>
    <property type="match status" value="1"/>
</dbReference>
<evidence type="ECO:0000256" key="9">
    <source>
        <dbReference type="ARBA" id="ARBA00022970"/>
    </source>
</evidence>
<evidence type="ECO:0000313" key="20">
    <source>
        <dbReference type="Proteomes" id="UP000606274"/>
    </source>
</evidence>
<dbReference type="GO" id="GO:0003723">
    <property type="term" value="F:RNA binding"/>
    <property type="evidence" value="ECO:0007669"/>
    <property type="project" value="UniProtKB-UniRule"/>
</dbReference>
<evidence type="ECO:0000256" key="14">
    <source>
        <dbReference type="PROSITE-ProRule" id="PRU00176"/>
    </source>
</evidence>
<feature type="transmembrane region" description="Helical" evidence="16">
    <location>
        <begin position="392"/>
        <end position="411"/>
    </location>
</feature>
<comment type="similarity">
    <text evidence="3">Belongs to the amino acid-polyamine-organocation (APC) superfamily. Cationic amino acid transporter (CAT) (TC 2.A.3.3) family.</text>
</comment>
<keyword evidence="10 16" id="KW-1133">Transmembrane helix</keyword>
<keyword evidence="9" id="KW-0029">Amino-acid transport</keyword>
<feature type="region of interest" description="Disordered" evidence="15">
    <location>
        <begin position="1454"/>
        <end position="1511"/>
    </location>
</feature>
<proteinExistence type="inferred from homology"/>
<feature type="compositionally biased region" description="Polar residues" evidence="15">
    <location>
        <begin position="871"/>
        <end position="891"/>
    </location>
</feature>
<dbReference type="GO" id="GO:0061459">
    <property type="term" value="F:L-arginine transmembrane transporter activity"/>
    <property type="evidence" value="ECO:0007669"/>
    <property type="project" value="TreeGrafter"/>
</dbReference>
<evidence type="ECO:0000256" key="4">
    <source>
        <dbReference type="ARBA" id="ARBA00022448"/>
    </source>
</evidence>
<dbReference type="FunFam" id="1.20.1740.10:FF:000050">
    <property type="entry name" value="MGC157082 protein"/>
    <property type="match status" value="1"/>
</dbReference>
<keyword evidence="8" id="KW-0862">Zinc</keyword>
<feature type="transmembrane region" description="Helical" evidence="16">
    <location>
        <begin position="66"/>
        <end position="87"/>
    </location>
</feature>
<dbReference type="InterPro" id="IPR000504">
    <property type="entry name" value="RRM_dom"/>
</dbReference>
<feature type="compositionally biased region" description="Low complexity" evidence="15">
    <location>
        <begin position="854"/>
        <end position="870"/>
    </location>
</feature>
<dbReference type="InterPro" id="IPR035979">
    <property type="entry name" value="RBD_domain_sf"/>
</dbReference>
<dbReference type="Proteomes" id="UP000606274">
    <property type="component" value="Unassembled WGS sequence"/>
</dbReference>
<evidence type="ECO:0000256" key="10">
    <source>
        <dbReference type="ARBA" id="ARBA00022989"/>
    </source>
</evidence>
<evidence type="ECO:0000259" key="17">
    <source>
        <dbReference type="PROSITE" id="PS50102"/>
    </source>
</evidence>
<feature type="compositionally biased region" description="Basic and acidic residues" evidence="15">
    <location>
        <begin position="1198"/>
        <end position="1221"/>
    </location>
</feature>
<feature type="compositionally biased region" description="Acidic residues" evidence="15">
    <location>
        <begin position="1489"/>
        <end position="1499"/>
    </location>
</feature>
<dbReference type="GO" id="GO:0012505">
    <property type="term" value="C:endomembrane system"/>
    <property type="evidence" value="ECO:0007669"/>
    <property type="project" value="UniProtKB-SubCell"/>
</dbReference>
<evidence type="ECO:0000256" key="3">
    <source>
        <dbReference type="ARBA" id="ARBA00008572"/>
    </source>
</evidence>
<dbReference type="SMART" id="SM00451">
    <property type="entry name" value="ZnF_U1"/>
    <property type="match status" value="2"/>
</dbReference>
<evidence type="ECO:0000256" key="2">
    <source>
        <dbReference type="ARBA" id="ARBA00004127"/>
    </source>
</evidence>
<evidence type="ECO:0000256" key="1">
    <source>
        <dbReference type="ARBA" id="ARBA00004123"/>
    </source>
</evidence>
<keyword evidence="4" id="KW-0813">Transport</keyword>
<dbReference type="InterPro" id="IPR003604">
    <property type="entry name" value="Matrin/U1-like-C_Znf_C2H2"/>
</dbReference>
<feature type="compositionally biased region" description="Low complexity" evidence="15">
    <location>
        <begin position="1085"/>
        <end position="1116"/>
    </location>
</feature>
<feature type="region of interest" description="Disordered" evidence="15">
    <location>
        <begin position="674"/>
        <end position="811"/>
    </location>
</feature>
<evidence type="ECO:0000256" key="16">
    <source>
        <dbReference type="SAM" id="Phobius"/>
    </source>
</evidence>
<accession>A0A8T0A9B9</accession>